<keyword evidence="1" id="KW-1133">Transmembrane helix</keyword>
<evidence type="ECO:0000259" key="2">
    <source>
        <dbReference type="Pfam" id="PF04892"/>
    </source>
</evidence>
<feature type="transmembrane region" description="Helical" evidence="1">
    <location>
        <begin position="41"/>
        <end position="58"/>
    </location>
</feature>
<dbReference type="Proteomes" id="UP000255024">
    <property type="component" value="Unassembled WGS sequence"/>
</dbReference>
<dbReference type="AlphaFoldDB" id="A0A378U484"/>
<organism evidence="3 4">
    <name type="scientific">Myroides odoratus</name>
    <name type="common">Flavobacterium odoratum</name>
    <dbReference type="NCBI Taxonomy" id="256"/>
    <lineage>
        <taxon>Bacteria</taxon>
        <taxon>Pseudomonadati</taxon>
        <taxon>Bacteroidota</taxon>
        <taxon>Flavobacteriia</taxon>
        <taxon>Flavobacteriales</taxon>
        <taxon>Flavobacteriaceae</taxon>
        <taxon>Myroides</taxon>
    </lineage>
</organism>
<sequence>MARKVFFIAGLLWTCFIIYACLAEASSIPKTSFFNIPNKDKVAHFTFYFVFSVIWFLFSSKKNSSKKTKIRTGIAIFTIATFLGGGVELGQYFFTNSRSAEWADFFANSLGSAIGILFGLLITTHKKK</sequence>
<dbReference type="Pfam" id="PF04892">
    <property type="entry name" value="VanZ"/>
    <property type="match status" value="1"/>
</dbReference>
<dbReference type="InterPro" id="IPR006976">
    <property type="entry name" value="VanZ-like"/>
</dbReference>
<evidence type="ECO:0000256" key="1">
    <source>
        <dbReference type="SAM" id="Phobius"/>
    </source>
</evidence>
<name>A0A378U484_MYROD</name>
<feature type="domain" description="VanZ-like" evidence="2">
    <location>
        <begin position="39"/>
        <end position="121"/>
    </location>
</feature>
<dbReference type="NCBIfam" id="NF037970">
    <property type="entry name" value="vanZ_1"/>
    <property type="match status" value="1"/>
</dbReference>
<dbReference type="PROSITE" id="PS51257">
    <property type="entry name" value="PROKAR_LIPOPROTEIN"/>
    <property type="match status" value="1"/>
</dbReference>
<feature type="transmembrane region" description="Helical" evidence="1">
    <location>
        <begin position="70"/>
        <end position="93"/>
    </location>
</feature>
<keyword evidence="1" id="KW-0472">Membrane</keyword>
<gene>
    <name evidence="3" type="ORF">NCTC11179_03338</name>
</gene>
<accession>A0A378U484</accession>
<evidence type="ECO:0000313" key="3">
    <source>
        <dbReference type="EMBL" id="STZ69821.1"/>
    </source>
</evidence>
<keyword evidence="4" id="KW-1185">Reference proteome</keyword>
<dbReference type="RefSeq" id="WP_115092451.1">
    <property type="nucleotide sequence ID" value="NZ_CP068107.1"/>
</dbReference>
<proteinExistence type="predicted"/>
<dbReference type="PANTHER" id="PTHR28008">
    <property type="entry name" value="DOMAIN PROTEIN, PUTATIVE (AFU_ORTHOLOGUE AFUA_3G10980)-RELATED"/>
    <property type="match status" value="1"/>
</dbReference>
<reference evidence="3 4" key="1">
    <citation type="submission" date="2018-06" db="EMBL/GenBank/DDBJ databases">
        <authorList>
            <consortium name="Pathogen Informatics"/>
            <person name="Doyle S."/>
        </authorList>
    </citation>
    <scope>NUCLEOTIDE SEQUENCE [LARGE SCALE GENOMIC DNA]</scope>
    <source>
        <strain evidence="3 4">NCTC11179</strain>
    </source>
</reference>
<feature type="transmembrane region" description="Helical" evidence="1">
    <location>
        <begin position="105"/>
        <end position="123"/>
    </location>
</feature>
<dbReference type="EMBL" id="UGQL01000002">
    <property type="protein sequence ID" value="STZ69821.1"/>
    <property type="molecule type" value="Genomic_DNA"/>
</dbReference>
<dbReference type="PANTHER" id="PTHR28008:SF1">
    <property type="entry name" value="DOMAIN PROTEIN, PUTATIVE (AFU_ORTHOLOGUE AFUA_3G10980)-RELATED"/>
    <property type="match status" value="1"/>
</dbReference>
<protein>
    <submittedName>
        <fullName evidence="3">Predicted integral membrane protein</fullName>
    </submittedName>
</protein>
<keyword evidence="1" id="KW-0812">Transmembrane</keyword>
<evidence type="ECO:0000313" key="4">
    <source>
        <dbReference type="Proteomes" id="UP000255024"/>
    </source>
</evidence>